<keyword evidence="1" id="KW-1003">Cell membrane</keyword>
<accession>A0A938BS87</accession>
<organism evidence="8 9">
    <name type="scientific">candidate division WOR-3 bacterium</name>
    <dbReference type="NCBI Taxonomy" id="2052148"/>
    <lineage>
        <taxon>Bacteria</taxon>
        <taxon>Bacteria division WOR-3</taxon>
    </lineage>
</organism>
<dbReference type="PANTHER" id="PTHR34990:SF1">
    <property type="entry name" value="UDP-2,3-DIACYLGLUCOSAMINE HYDROLASE"/>
    <property type="match status" value="1"/>
</dbReference>
<evidence type="ECO:0000313" key="8">
    <source>
        <dbReference type="EMBL" id="MBM3330282.1"/>
    </source>
</evidence>
<protein>
    <submittedName>
        <fullName evidence="8">UDP-2,3-diacylglucosamine diphosphatase</fullName>
    </submittedName>
</protein>
<keyword evidence="3" id="KW-0479">Metal-binding</keyword>
<sequence>MSASTPVSPWGGPWPRLSAHYFASDAHIGGGNPDAEQRLFWFLESIRGKADSLYILGDLFEFWFEYGRSIPKPGFRALAELSELNRTGTRIGYLKGNHDFWFKDFWQRELGAEAADELDVVLDGKRVFLTHGDTLDRSFVPRLFRVLMRSRLNGWLYSQLHPDIGIGLALAVARANRVKNSKPSLVEDMARFAEGRLSSGFDIVVMGHSHVPEVRRLAGGVYLNVGDWMTHFTYGVIRDGVASLQRFEES</sequence>
<keyword evidence="2" id="KW-0997">Cell inner membrane</keyword>
<dbReference type="CDD" id="cd07398">
    <property type="entry name" value="MPP_YbbF-LpxH"/>
    <property type="match status" value="1"/>
</dbReference>
<keyword evidence="4" id="KW-0378">Hydrolase</keyword>
<evidence type="ECO:0000259" key="7">
    <source>
        <dbReference type="Pfam" id="PF00149"/>
    </source>
</evidence>
<gene>
    <name evidence="8" type="ORF">FJY68_00340</name>
</gene>
<dbReference type="Proteomes" id="UP000779900">
    <property type="component" value="Unassembled WGS sequence"/>
</dbReference>
<proteinExistence type="predicted"/>
<dbReference type="AlphaFoldDB" id="A0A938BS87"/>
<reference evidence="8" key="1">
    <citation type="submission" date="2019-03" db="EMBL/GenBank/DDBJ databases">
        <title>Lake Tanganyika Metagenome-Assembled Genomes (MAGs).</title>
        <authorList>
            <person name="Tran P."/>
        </authorList>
    </citation>
    <scope>NUCLEOTIDE SEQUENCE</scope>
    <source>
        <strain evidence="8">K_DeepCast_150m_m2_040</strain>
    </source>
</reference>
<dbReference type="GO" id="GO:0008758">
    <property type="term" value="F:UDP-2,3-diacylglucosamine hydrolase activity"/>
    <property type="evidence" value="ECO:0007669"/>
    <property type="project" value="TreeGrafter"/>
</dbReference>
<evidence type="ECO:0000256" key="4">
    <source>
        <dbReference type="ARBA" id="ARBA00022801"/>
    </source>
</evidence>
<dbReference type="PANTHER" id="PTHR34990">
    <property type="entry name" value="UDP-2,3-DIACYLGLUCOSAMINE HYDROLASE-RELATED"/>
    <property type="match status" value="1"/>
</dbReference>
<evidence type="ECO:0000256" key="5">
    <source>
        <dbReference type="ARBA" id="ARBA00023136"/>
    </source>
</evidence>
<feature type="domain" description="Calcineurin-like phosphoesterase" evidence="7">
    <location>
        <begin position="22"/>
        <end position="212"/>
    </location>
</feature>
<dbReference type="InterPro" id="IPR004843">
    <property type="entry name" value="Calcineurin-like_PHP"/>
</dbReference>
<dbReference type="SUPFAM" id="SSF56300">
    <property type="entry name" value="Metallo-dependent phosphatases"/>
    <property type="match status" value="1"/>
</dbReference>
<evidence type="ECO:0000313" key="9">
    <source>
        <dbReference type="Proteomes" id="UP000779900"/>
    </source>
</evidence>
<dbReference type="InterPro" id="IPR029052">
    <property type="entry name" value="Metallo-depent_PP-like"/>
</dbReference>
<dbReference type="GO" id="GO:0016020">
    <property type="term" value="C:membrane"/>
    <property type="evidence" value="ECO:0007669"/>
    <property type="project" value="GOC"/>
</dbReference>
<keyword evidence="6" id="KW-0464">Manganese</keyword>
<evidence type="ECO:0000256" key="6">
    <source>
        <dbReference type="ARBA" id="ARBA00023211"/>
    </source>
</evidence>
<dbReference type="Pfam" id="PF00149">
    <property type="entry name" value="Metallophos"/>
    <property type="match status" value="1"/>
</dbReference>
<dbReference type="Gene3D" id="3.60.21.10">
    <property type="match status" value="1"/>
</dbReference>
<evidence type="ECO:0000256" key="2">
    <source>
        <dbReference type="ARBA" id="ARBA00022519"/>
    </source>
</evidence>
<dbReference type="GO" id="GO:0046872">
    <property type="term" value="F:metal ion binding"/>
    <property type="evidence" value="ECO:0007669"/>
    <property type="project" value="UniProtKB-KW"/>
</dbReference>
<dbReference type="InterPro" id="IPR043461">
    <property type="entry name" value="LpxH-like"/>
</dbReference>
<evidence type="ECO:0000256" key="1">
    <source>
        <dbReference type="ARBA" id="ARBA00022475"/>
    </source>
</evidence>
<dbReference type="EMBL" id="VGIR01000001">
    <property type="protein sequence ID" value="MBM3330282.1"/>
    <property type="molecule type" value="Genomic_DNA"/>
</dbReference>
<comment type="caution">
    <text evidence="8">The sequence shown here is derived from an EMBL/GenBank/DDBJ whole genome shotgun (WGS) entry which is preliminary data.</text>
</comment>
<evidence type="ECO:0000256" key="3">
    <source>
        <dbReference type="ARBA" id="ARBA00022723"/>
    </source>
</evidence>
<keyword evidence="5" id="KW-0472">Membrane</keyword>
<dbReference type="GO" id="GO:0009245">
    <property type="term" value="P:lipid A biosynthetic process"/>
    <property type="evidence" value="ECO:0007669"/>
    <property type="project" value="TreeGrafter"/>
</dbReference>
<name>A0A938BS87_UNCW3</name>